<comment type="caution">
    <text evidence="2">The sequence shown here is derived from an EMBL/GenBank/DDBJ whole genome shotgun (WGS) entry which is preliminary data.</text>
</comment>
<protein>
    <recommendedName>
        <fullName evidence="4">Cbb3-type cytochrome oxidase component FixQ</fullName>
    </recommendedName>
</protein>
<evidence type="ECO:0000313" key="3">
    <source>
        <dbReference type="Proteomes" id="UP000186720"/>
    </source>
</evidence>
<dbReference type="RefSeq" id="WP_074490121.1">
    <property type="nucleotide sequence ID" value="NZ_FPAM01000006.1"/>
</dbReference>
<dbReference type="EMBL" id="MPPL01000001">
    <property type="protein sequence ID" value="OKS87525.1"/>
    <property type="molecule type" value="Genomic_DNA"/>
</dbReference>
<keyword evidence="3" id="KW-1185">Reference proteome</keyword>
<keyword evidence="1" id="KW-0472">Membrane</keyword>
<proteinExistence type="predicted"/>
<evidence type="ECO:0000256" key="1">
    <source>
        <dbReference type="SAM" id="Phobius"/>
    </source>
</evidence>
<dbReference type="STRING" id="1302689.RG47T_2986"/>
<gene>
    <name evidence="2" type="ORF">RG47T_2986</name>
</gene>
<reference evidence="2 3" key="1">
    <citation type="submission" date="2016-11" db="EMBL/GenBank/DDBJ databases">
        <title>Whole Genome Sequencing of Mucilaginibacter polytrichastri RG4-7(T) isolated from the moss sample.</title>
        <authorList>
            <person name="Li Y."/>
        </authorList>
    </citation>
    <scope>NUCLEOTIDE SEQUENCE [LARGE SCALE GENOMIC DNA]</scope>
    <source>
        <strain evidence="2 3">RG4-7</strain>
    </source>
</reference>
<dbReference type="AlphaFoldDB" id="A0A1Q6A0I1"/>
<name>A0A1Q6A0I1_9SPHI</name>
<evidence type="ECO:0008006" key="4">
    <source>
        <dbReference type="Google" id="ProtNLM"/>
    </source>
</evidence>
<feature type="transmembrane region" description="Helical" evidence="1">
    <location>
        <begin position="15"/>
        <end position="36"/>
    </location>
</feature>
<keyword evidence="1" id="KW-1133">Transmembrane helix</keyword>
<accession>A0A1Q6A0I1</accession>
<organism evidence="2 3">
    <name type="scientific">Mucilaginibacter polytrichastri</name>
    <dbReference type="NCBI Taxonomy" id="1302689"/>
    <lineage>
        <taxon>Bacteria</taxon>
        <taxon>Pseudomonadati</taxon>
        <taxon>Bacteroidota</taxon>
        <taxon>Sphingobacteriia</taxon>
        <taxon>Sphingobacteriales</taxon>
        <taxon>Sphingobacteriaceae</taxon>
        <taxon>Mucilaginibacter</taxon>
    </lineage>
</organism>
<dbReference type="Proteomes" id="UP000186720">
    <property type="component" value="Unassembled WGS sequence"/>
</dbReference>
<keyword evidence="1" id="KW-0812">Transmembrane</keyword>
<sequence>MFKQFTENIHGNEGYLLSSLAIFLLFFIVVAVWLLLIKKQHVVYMSDMPLHDSIAENQENLQP</sequence>
<evidence type="ECO:0000313" key="2">
    <source>
        <dbReference type="EMBL" id="OKS87525.1"/>
    </source>
</evidence>